<evidence type="ECO:0000256" key="2">
    <source>
        <dbReference type="ARBA" id="ARBA00004968"/>
    </source>
</evidence>
<dbReference type="InterPro" id="IPR017593">
    <property type="entry name" value="Allantoinase"/>
</dbReference>
<comment type="cofactor">
    <cofactor evidence="1">
        <name>Zn(2+)</name>
        <dbReference type="ChEBI" id="CHEBI:29105"/>
    </cofactor>
</comment>
<reference evidence="11" key="1">
    <citation type="journal article" date="2019" name="Int. J. Syst. Evol. Microbiol.">
        <title>The Global Catalogue of Microorganisms (GCM) 10K type strain sequencing project: providing services to taxonomists for standard genome sequencing and annotation.</title>
        <authorList>
            <consortium name="The Broad Institute Genomics Platform"/>
            <consortium name="The Broad Institute Genome Sequencing Center for Infectious Disease"/>
            <person name="Wu L."/>
            <person name="Ma J."/>
        </authorList>
    </citation>
    <scope>NUCLEOTIDE SEQUENCE [LARGE SCALE GENOMIC DNA]</scope>
    <source>
        <strain evidence="11">FCH27</strain>
    </source>
</reference>
<proteinExistence type="inferred from homology"/>
<dbReference type="EMBL" id="JBHTCH010000020">
    <property type="protein sequence ID" value="MFC7361979.1"/>
    <property type="molecule type" value="Genomic_DNA"/>
</dbReference>
<dbReference type="RefSeq" id="WP_255892414.1">
    <property type="nucleotide sequence ID" value="NZ_JAFMZM010000006.1"/>
</dbReference>
<evidence type="ECO:0000256" key="3">
    <source>
        <dbReference type="ARBA" id="ARBA00010368"/>
    </source>
</evidence>
<evidence type="ECO:0000256" key="8">
    <source>
        <dbReference type="ARBA" id="ARBA00022833"/>
    </source>
</evidence>
<organism evidence="10 11">
    <name type="scientific">Nocardioides astragali</name>
    <dbReference type="NCBI Taxonomy" id="1776736"/>
    <lineage>
        <taxon>Bacteria</taxon>
        <taxon>Bacillati</taxon>
        <taxon>Actinomycetota</taxon>
        <taxon>Actinomycetes</taxon>
        <taxon>Propionibacteriales</taxon>
        <taxon>Nocardioidaceae</taxon>
        <taxon>Nocardioides</taxon>
    </lineage>
</organism>
<dbReference type="InterPro" id="IPR006680">
    <property type="entry name" value="Amidohydro-rel"/>
</dbReference>
<dbReference type="GO" id="GO:0004038">
    <property type="term" value="F:allantoinase activity"/>
    <property type="evidence" value="ECO:0007669"/>
    <property type="project" value="UniProtKB-EC"/>
</dbReference>
<evidence type="ECO:0000256" key="5">
    <source>
        <dbReference type="ARBA" id="ARBA00012863"/>
    </source>
</evidence>
<keyword evidence="7 10" id="KW-0378">Hydrolase</keyword>
<gene>
    <name evidence="10" type="primary">allB</name>
    <name evidence="10" type="ORF">ACFQO6_17025</name>
</gene>
<evidence type="ECO:0000256" key="7">
    <source>
        <dbReference type="ARBA" id="ARBA00022801"/>
    </source>
</evidence>
<dbReference type="InterPro" id="IPR032466">
    <property type="entry name" value="Metal_Hydrolase"/>
</dbReference>
<evidence type="ECO:0000313" key="10">
    <source>
        <dbReference type="EMBL" id="MFC7361979.1"/>
    </source>
</evidence>
<accession>A0ABW2N3W6</accession>
<dbReference type="NCBIfam" id="TIGR03178">
    <property type="entry name" value="allantoinase"/>
    <property type="match status" value="1"/>
</dbReference>
<evidence type="ECO:0000313" key="11">
    <source>
        <dbReference type="Proteomes" id="UP001596524"/>
    </source>
</evidence>
<name>A0ABW2N3W6_9ACTN</name>
<dbReference type="Proteomes" id="UP001596524">
    <property type="component" value="Unassembled WGS sequence"/>
</dbReference>
<comment type="pathway">
    <text evidence="2">Nitrogen metabolism; (S)-allantoin degradation; allantoate from (S)-allantoin: step 1/1.</text>
</comment>
<comment type="caution">
    <text evidence="10">The sequence shown here is derived from an EMBL/GenBank/DDBJ whole genome shotgun (WGS) entry which is preliminary data.</text>
</comment>
<comment type="similarity">
    <text evidence="3">Belongs to the metallo-dependent hydrolases superfamily. Allantoinase family.</text>
</comment>
<keyword evidence="6" id="KW-0479">Metal-binding</keyword>
<keyword evidence="8" id="KW-0862">Zinc</keyword>
<protein>
    <recommendedName>
        <fullName evidence="5">allantoinase</fullName>
        <ecNumber evidence="5">3.5.2.5</ecNumber>
    </recommendedName>
</protein>
<evidence type="ECO:0000256" key="4">
    <source>
        <dbReference type="ARBA" id="ARBA00011881"/>
    </source>
</evidence>
<dbReference type="Pfam" id="PF01979">
    <property type="entry name" value="Amidohydro_1"/>
    <property type="match status" value="1"/>
</dbReference>
<dbReference type="InterPro" id="IPR050138">
    <property type="entry name" value="DHOase/Allantoinase_Hydrolase"/>
</dbReference>
<keyword evidence="11" id="KW-1185">Reference proteome</keyword>
<evidence type="ECO:0000256" key="6">
    <source>
        <dbReference type="ARBA" id="ARBA00022723"/>
    </source>
</evidence>
<dbReference type="Gene3D" id="3.20.20.140">
    <property type="entry name" value="Metal-dependent hydrolases"/>
    <property type="match status" value="1"/>
</dbReference>
<dbReference type="PANTHER" id="PTHR43668:SF2">
    <property type="entry name" value="ALLANTOINASE"/>
    <property type="match status" value="1"/>
</dbReference>
<comment type="subunit">
    <text evidence="4">Homotetramer.</text>
</comment>
<dbReference type="EC" id="3.5.2.5" evidence="5"/>
<sequence length="443" mass="46096">MAVETLVRARRAVVGGAEAAVAVRVRDGVVVGVGAYDEPAGGAEVVELADDEVLLPGLVDTHVHVNEPGRTEWEGFASATRAAAAGGVTTIVDMPLNSIPPTTTVAALEEKRAVAAGQAYVDVGFWGGSVPGNVADLAGLHEAGVFGFKCFLLDSGVEEFPHLPPTDFAAAMTETARLGALMIVHAEDGEVVSECAHGMSYDAFLASRPEAAEERAIGLVLDTARASGARAHVVHLSASGAVPALRAARAAGVDVSVETCPHYLHFESGSIPDGATELKCCPPIRDDANRDALWAALAGGDIDMVVSDHSPCTADLKRQDTGDFAEAWGGIASLQLGLPVVWTTARERGVPLAAVVGWMATAPARRVGLTGKGEIAVGADADLCVFAPDESWVVDPARLHHKNPVSPYAGRTLTGTVRRTWLRGAPIDLDAEPRGRLLRRGDT</sequence>
<dbReference type="SUPFAM" id="SSF51338">
    <property type="entry name" value="Composite domain of metallo-dependent hydrolases"/>
    <property type="match status" value="1"/>
</dbReference>
<evidence type="ECO:0000259" key="9">
    <source>
        <dbReference type="Pfam" id="PF01979"/>
    </source>
</evidence>
<dbReference type="SUPFAM" id="SSF51556">
    <property type="entry name" value="Metallo-dependent hydrolases"/>
    <property type="match status" value="1"/>
</dbReference>
<evidence type="ECO:0000256" key="1">
    <source>
        <dbReference type="ARBA" id="ARBA00001947"/>
    </source>
</evidence>
<dbReference type="InterPro" id="IPR011059">
    <property type="entry name" value="Metal-dep_hydrolase_composite"/>
</dbReference>
<feature type="domain" description="Amidohydrolase-related" evidence="9">
    <location>
        <begin position="53"/>
        <end position="424"/>
    </location>
</feature>
<dbReference type="PANTHER" id="PTHR43668">
    <property type="entry name" value="ALLANTOINASE"/>
    <property type="match status" value="1"/>
</dbReference>